<dbReference type="Gene3D" id="1.20.120.520">
    <property type="entry name" value="nmb1532 protein domain like"/>
    <property type="match status" value="1"/>
</dbReference>
<dbReference type="Pfam" id="PF01814">
    <property type="entry name" value="Hemerythrin"/>
    <property type="match status" value="1"/>
</dbReference>
<proteinExistence type="predicted"/>
<dbReference type="GO" id="GO:0005886">
    <property type="term" value="C:plasma membrane"/>
    <property type="evidence" value="ECO:0007669"/>
    <property type="project" value="TreeGrafter"/>
</dbReference>
<evidence type="ECO:0000313" key="2">
    <source>
        <dbReference type="EMBL" id="QIA64130.1"/>
    </source>
</evidence>
<dbReference type="PANTHER" id="PTHR39966">
    <property type="entry name" value="BLL2471 PROTEIN-RELATED"/>
    <property type="match status" value="1"/>
</dbReference>
<dbReference type="RefSeq" id="WP_164649039.1">
    <property type="nucleotide sequence ID" value="NZ_CP047475.1"/>
</dbReference>
<dbReference type="Proteomes" id="UP000464262">
    <property type="component" value="Chromosome 1"/>
</dbReference>
<keyword evidence="3" id="KW-1185">Reference proteome</keyword>
<sequence>MMIERIRREHGYMIRLLAMLRRKLVALKEEQSVNYSLIREIVDYLAKHSNSVHHPKEDILYHYYMEHYGHEQEMENLEQDHVMLSEKSHAFLDTLEMILADAVIPQDVFIAQLEDFLDTQRKHLEFEEHSILPLIANSFTSQDWQAVESQWDREESDPVFGDTIADEYMLLADRVRRGERECV</sequence>
<dbReference type="InterPro" id="IPR012312">
    <property type="entry name" value="Hemerythrin-like"/>
</dbReference>
<gene>
    <name evidence="2" type="ORF">GT360_11665</name>
</gene>
<dbReference type="EMBL" id="CP047475">
    <property type="protein sequence ID" value="QIA64130.1"/>
    <property type="molecule type" value="Genomic_DNA"/>
</dbReference>
<feature type="domain" description="Hemerythrin-like" evidence="1">
    <location>
        <begin position="2"/>
        <end position="135"/>
    </location>
</feature>
<organism evidence="2 3">
    <name type="scientific">Vibrio astriarenae</name>
    <dbReference type="NCBI Taxonomy" id="1481923"/>
    <lineage>
        <taxon>Bacteria</taxon>
        <taxon>Pseudomonadati</taxon>
        <taxon>Pseudomonadota</taxon>
        <taxon>Gammaproteobacteria</taxon>
        <taxon>Vibrionales</taxon>
        <taxon>Vibrionaceae</taxon>
        <taxon>Vibrio</taxon>
    </lineage>
</organism>
<evidence type="ECO:0000259" key="1">
    <source>
        <dbReference type="Pfam" id="PF01814"/>
    </source>
</evidence>
<name>A0A7Z2YEH5_9VIBR</name>
<dbReference type="PANTHER" id="PTHR39966:SF1">
    <property type="entry name" value="HEMERYTHRIN-LIKE DOMAIN-CONTAINING PROTEIN"/>
    <property type="match status" value="1"/>
</dbReference>
<reference evidence="2 3" key="1">
    <citation type="submission" date="2020-01" db="EMBL/GenBank/DDBJ databases">
        <title>Whole genome and functional gene identification of agarase of Vibrio HN897.</title>
        <authorList>
            <person name="Liu Y."/>
            <person name="Zhao Z."/>
        </authorList>
    </citation>
    <scope>NUCLEOTIDE SEQUENCE [LARGE SCALE GENOMIC DNA]</scope>
    <source>
        <strain evidence="2 3">HN897</strain>
    </source>
</reference>
<protein>
    <submittedName>
        <fullName evidence="2">Hemerythrin domain-containing protein</fullName>
    </submittedName>
</protein>
<dbReference type="AlphaFoldDB" id="A0A7Z2YEH5"/>
<dbReference type="KEGG" id="vas:GT360_11665"/>
<accession>A0A7Z2YEH5</accession>
<evidence type="ECO:0000313" key="3">
    <source>
        <dbReference type="Proteomes" id="UP000464262"/>
    </source>
</evidence>